<dbReference type="PANTHER" id="PTHR30441">
    <property type="entry name" value="DUF748 DOMAIN-CONTAINING PROTEIN"/>
    <property type="match status" value="1"/>
</dbReference>
<proteinExistence type="predicted"/>
<accession>A0A4Q9VMS8</accession>
<reference evidence="2 3" key="1">
    <citation type="submission" date="2019-02" db="EMBL/GenBank/DDBJ databases">
        <title>Siculibacillus lacustris gen. nov., sp. nov., a new rosette-forming bacterium isolated from a freshwater crater lake (Lake St. Ana, Romania).</title>
        <authorList>
            <person name="Felfoldi T."/>
            <person name="Marton Z."/>
            <person name="Szabo A."/>
            <person name="Mentes A."/>
            <person name="Boka K."/>
            <person name="Marialigeti K."/>
            <person name="Mathe I."/>
            <person name="Koncz M."/>
            <person name="Schumann P."/>
            <person name="Toth E."/>
        </authorList>
    </citation>
    <scope>NUCLEOTIDE SEQUENCE [LARGE SCALE GENOMIC DNA]</scope>
    <source>
        <strain evidence="2 3">SA-279</strain>
    </source>
</reference>
<evidence type="ECO:0008006" key="4">
    <source>
        <dbReference type="Google" id="ProtNLM"/>
    </source>
</evidence>
<dbReference type="RefSeq" id="WP_131310468.1">
    <property type="nucleotide sequence ID" value="NZ_SJFN01000023.1"/>
</dbReference>
<protein>
    <recommendedName>
        <fullName evidence="4">AsmA family protein</fullName>
    </recommendedName>
</protein>
<organism evidence="2 3">
    <name type="scientific">Siculibacillus lacustris</name>
    <dbReference type="NCBI Taxonomy" id="1549641"/>
    <lineage>
        <taxon>Bacteria</taxon>
        <taxon>Pseudomonadati</taxon>
        <taxon>Pseudomonadota</taxon>
        <taxon>Alphaproteobacteria</taxon>
        <taxon>Hyphomicrobiales</taxon>
        <taxon>Ancalomicrobiaceae</taxon>
        <taxon>Siculibacillus</taxon>
    </lineage>
</organism>
<dbReference type="InterPro" id="IPR052894">
    <property type="entry name" value="AsmA-related"/>
</dbReference>
<dbReference type="EMBL" id="SJFN01000023">
    <property type="protein sequence ID" value="TBW35984.1"/>
    <property type="molecule type" value="Genomic_DNA"/>
</dbReference>
<sequence>MTDIRLFGGQTRMMRPAVALIVVAVLIVAAVAVRSSIAPDRLRADAERRIAAWVGTPLRLRGTAEVRLMPMPNVRFTDVAASTVDGATALGRADAMVVWLSPTALLRGAVVATGLTLSHPVVETTAPDLDGLVARLRERARAAPPGRIDIDAGVLTLRAPEGGGETIEAIDATLVQPPAGGTFEASATLRWHGEAATFALRTPGPAATSAAGPTELRIGAPGFDLDFAGTADAQGAVAGTFATSLADPARFARWSGHPADPTLLDGPLALSGRLTIAGTTATLAGARLDLAGDRGEGALALQFDGPRPQLAGTLAFDVLDYGSARTGVLGAGWRAVALDRIAPPFDLDLRLSASRIVVAGLSLGRVAASLAATEGRLLVEIGNADLWTTPVSAALRGDIGEEGLRAQFKATAGELPLAPLLSLLAIPGVESGRTAATLDADLRCRRLGDCLAQLAGRLRLDARTVTVTGASPFGDVTRFHPIVVKAAAPASTSVWDRIDADLRFAGRRAEVDRLDIDSRGTRFVLKGTGDLVTGALDLVGNAFFPAFRPDPARSGSDTITIPIRVGGNVRRLETTQRTPVGVSPADAPPTLGAPPP</sequence>
<gene>
    <name evidence="2" type="ORF">EYW49_15340</name>
</gene>
<evidence type="ECO:0000256" key="1">
    <source>
        <dbReference type="SAM" id="MobiDB-lite"/>
    </source>
</evidence>
<feature type="region of interest" description="Disordered" evidence="1">
    <location>
        <begin position="570"/>
        <end position="596"/>
    </location>
</feature>
<dbReference type="GO" id="GO:0005886">
    <property type="term" value="C:plasma membrane"/>
    <property type="evidence" value="ECO:0007669"/>
    <property type="project" value="TreeGrafter"/>
</dbReference>
<evidence type="ECO:0000313" key="2">
    <source>
        <dbReference type="EMBL" id="TBW35984.1"/>
    </source>
</evidence>
<dbReference type="AlphaFoldDB" id="A0A4Q9VMS8"/>
<name>A0A4Q9VMS8_9HYPH</name>
<dbReference type="Proteomes" id="UP000292781">
    <property type="component" value="Unassembled WGS sequence"/>
</dbReference>
<keyword evidence="3" id="KW-1185">Reference proteome</keyword>
<comment type="caution">
    <text evidence="2">The sequence shown here is derived from an EMBL/GenBank/DDBJ whole genome shotgun (WGS) entry which is preliminary data.</text>
</comment>
<evidence type="ECO:0000313" key="3">
    <source>
        <dbReference type="Proteomes" id="UP000292781"/>
    </source>
</evidence>
<dbReference type="GO" id="GO:0090313">
    <property type="term" value="P:regulation of protein targeting to membrane"/>
    <property type="evidence" value="ECO:0007669"/>
    <property type="project" value="TreeGrafter"/>
</dbReference>
<dbReference type="PANTHER" id="PTHR30441:SF4">
    <property type="entry name" value="PROTEIN ASMA"/>
    <property type="match status" value="1"/>
</dbReference>
<dbReference type="OrthoDB" id="225437at2"/>